<reference evidence="2" key="1">
    <citation type="journal article" date="2014" name="Int. J. Syst. Evol. Microbiol.">
        <title>Complete genome sequence of Corynebacterium casei LMG S-19264T (=DSM 44701T), isolated from a smear-ripened cheese.</title>
        <authorList>
            <consortium name="US DOE Joint Genome Institute (JGI-PGF)"/>
            <person name="Walter F."/>
            <person name="Albersmeier A."/>
            <person name="Kalinowski J."/>
            <person name="Ruckert C."/>
        </authorList>
    </citation>
    <scope>NUCLEOTIDE SEQUENCE</scope>
    <source>
        <strain evidence="2">CGMCC 1.15254</strain>
    </source>
</reference>
<organism evidence="2 3">
    <name type="scientific">Terasakiella brassicae</name>
    <dbReference type="NCBI Taxonomy" id="1634917"/>
    <lineage>
        <taxon>Bacteria</taxon>
        <taxon>Pseudomonadati</taxon>
        <taxon>Pseudomonadota</taxon>
        <taxon>Alphaproteobacteria</taxon>
        <taxon>Rhodospirillales</taxon>
        <taxon>Terasakiellaceae</taxon>
        <taxon>Terasakiella</taxon>
    </lineage>
</organism>
<proteinExistence type="predicted"/>
<keyword evidence="3" id="KW-1185">Reference proteome</keyword>
<evidence type="ECO:0000256" key="1">
    <source>
        <dbReference type="SAM" id="SignalP"/>
    </source>
</evidence>
<evidence type="ECO:0000313" key="3">
    <source>
        <dbReference type="Proteomes" id="UP000632498"/>
    </source>
</evidence>
<dbReference type="SUPFAM" id="SSF53850">
    <property type="entry name" value="Periplasmic binding protein-like II"/>
    <property type="match status" value="1"/>
</dbReference>
<comment type="caution">
    <text evidence="2">The sequence shown here is derived from an EMBL/GenBank/DDBJ whole genome shotgun (WGS) entry which is preliminary data.</text>
</comment>
<dbReference type="Gene3D" id="3.40.190.10">
    <property type="entry name" value="Periplasmic binding protein-like II"/>
    <property type="match status" value="2"/>
</dbReference>
<name>A0A917BVE8_9PROT</name>
<dbReference type="Proteomes" id="UP000632498">
    <property type="component" value="Unassembled WGS sequence"/>
</dbReference>
<gene>
    <name evidence="2" type="ORF">GCM10011332_09830</name>
</gene>
<feature type="chain" id="PRO_5037940176" description="Solute-binding protein family 3/N-terminal domain-containing protein" evidence="1">
    <location>
        <begin position="26"/>
        <end position="225"/>
    </location>
</feature>
<evidence type="ECO:0008006" key="4">
    <source>
        <dbReference type="Google" id="ProtNLM"/>
    </source>
</evidence>
<reference evidence="2" key="2">
    <citation type="submission" date="2020-09" db="EMBL/GenBank/DDBJ databases">
        <authorList>
            <person name="Sun Q."/>
            <person name="Zhou Y."/>
        </authorList>
    </citation>
    <scope>NUCLEOTIDE SEQUENCE</scope>
    <source>
        <strain evidence="2">CGMCC 1.15254</strain>
    </source>
</reference>
<accession>A0A917BVE8</accession>
<sequence>MLSSKRTLICCLVAILGGYINPAFSEDHSSLKVAVSFEMIKGLPQNARCLERVEETLHNVSVQDMPWKRIVESLKLGKSDITPCIFKTPERETFLDLYGPIAMLPVILVRRDGQDIHLGNIKDFHGVFLRGTSLIKDYTTKSMRVSETSHIRNILEIIRNGRADYSLMPGNFIEDRNTAGLSISVIDEIPLYIGISKKSPQKTLIWDQLSRNVAIVSRNISISNR</sequence>
<feature type="signal peptide" evidence="1">
    <location>
        <begin position="1"/>
        <end position="25"/>
    </location>
</feature>
<dbReference type="EMBL" id="BMHV01000005">
    <property type="protein sequence ID" value="GGF58284.1"/>
    <property type="molecule type" value="Genomic_DNA"/>
</dbReference>
<evidence type="ECO:0000313" key="2">
    <source>
        <dbReference type="EMBL" id="GGF58284.1"/>
    </source>
</evidence>
<protein>
    <recommendedName>
        <fullName evidence="4">Solute-binding protein family 3/N-terminal domain-containing protein</fullName>
    </recommendedName>
</protein>
<keyword evidence="1" id="KW-0732">Signal</keyword>
<dbReference type="AlphaFoldDB" id="A0A917BVE8"/>